<dbReference type="OrthoDB" id="2752996at2759"/>
<evidence type="ECO:0000313" key="1">
    <source>
        <dbReference type="EMBL" id="KZT31637.1"/>
    </source>
</evidence>
<evidence type="ECO:0008006" key="3">
    <source>
        <dbReference type="Google" id="ProtNLM"/>
    </source>
</evidence>
<sequence>RFVLQGAAISKITQRIAYKGIRKWKTINYKEKVGTKESLEEIRNALAKDDCQPADHIIWNSIKKDEIRRPIQLFLWKIIHRANKCGDYWFGKGEAENRMYCSLCLQGRKRKYKLETIEHILTECKKGAQKDIWEAA</sequence>
<name>A0A165WY01_9AGAM</name>
<dbReference type="EMBL" id="KV428506">
    <property type="protein sequence ID" value="KZT31637.1"/>
    <property type="molecule type" value="Genomic_DNA"/>
</dbReference>
<evidence type="ECO:0000313" key="2">
    <source>
        <dbReference type="Proteomes" id="UP000076798"/>
    </source>
</evidence>
<accession>A0A165WY01</accession>
<gene>
    <name evidence="1" type="ORF">SISSUDRAFT_963312</name>
</gene>
<feature type="non-terminal residue" evidence="1">
    <location>
        <position position="1"/>
    </location>
</feature>
<protein>
    <recommendedName>
        <fullName evidence="3">Reverse transcriptase zinc-binding domain-containing protein</fullName>
    </recommendedName>
</protein>
<dbReference type="AlphaFoldDB" id="A0A165WY01"/>
<dbReference type="Proteomes" id="UP000076798">
    <property type="component" value="Unassembled WGS sequence"/>
</dbReference>
<feature type="non-terminal residue" evidence="1">
    <location>
        <position position="136"/>
    </location>
</feature>
<organism evidence="1 2">
    <name type="scientific">Sistotremastrum suecicum HHB10207 ss-3</name>
    <dbReference type="NCBI Taxonomy" id="1314776"/>
    <lineage>
        <taxon>Eukaryota</taxon>
        <taxon>Fungi</taxon>
        <taxon>Dikarya</taxon>
        <taxon>Basidiomycota</taxon>
        <taxon>Agaricomycotina</taxon>
        <taxon>Agaricomycetes</taxon>
        <taxon>Sistotremastrales</taxon>
        <taxon>Sistotremastraceae</taxon>
        <taxon>Sistotremastrum</taxon>
    </lineage>
</organism>
<keyword evidence="2" id="KW-1185">Reference proteome</keyword>
<reference evidence="1 2" key="1">
    <citation type="journal article" date="2016" name="Mol. Biol. Evol.">
        <title>Comparative Genomics of Early-Diverging Mushroom-Forming Fungi Provides Insights into the Origins of Lignocellulose Decay Capabilities.</title>
        <authorList>
            <person name="Nagy L.G."/>
            <person name="Riley R."/>
            <person name="Tritt A."/>
            <person name="Adam C."/>
            <person name="Daum C."/>
            <person name="Floudas D."/>
            <person name="Sun H."/>
            <person name="Yadav J.S."/>
            <person name="Pangilinan J."/>
            <person name="Larsson K.H."/>
            <person name="Matsuura K."/>
            <person name="Barry K."/>
            <person name="Labutti K."/>
            <person name="Kuo R."/>
            <person name="Ohm R.A."/>
            <person name="Bhattacharya S.S."/>
            <person name="Shirouzu T."/>
            <person name="Yoshinaga Y."/>
            <person name="Martin F.M."/>
            <person name="Grigoriev I.V."/>
            <person name="Hibbett D.S."/>
        </authorList>
    </citation>
    <scope>NUCLEOTIDE SEQUENCE [LARGE SCALE GENOMIC DNA]</scope>
    <source>
        <strain evidence="1 2">HHB10207 ss-3</strain>
    </source>
</reference>
<proteinExistence type="predicted"/>